<feature type="compositionally biased region" description="Low complexity" evidence="1">
    <location>
        <begin position="75"/>
        <end position="98"/>
    </location>
</feature>
<keyword evidence="3" id="KW-1185">Reference proteome</keyword>
<organism evidence="2 3">
    <name type="scientific">Coccomyxa subellipsoidea (strain C-169)</name>
    <name type="common">Green microalga</name>
    <dbReference type="NCBI Taxonomy" id="574566"/>
    <lineage>
        <taxon>Eukaryota</taxon>
        <taxon>Viridiplantae</taxon>
        <taxon>Chlorophyta</taxon>
        <taxon>core chlorophytes</taxon>
        <taxon>Trebouxiophyceae</taxon>
        <taxon>Trebouxiophyceae incertae sedis</taxon>
        <taxon>Coccomyxaceae</taxon>
        <taxon>Coccomyxa</taxon>
        <taxon>Coccomyxa subellipsoidea</taxon>
    </lineage>
</organism>
<dbReference type="AlphaFoldDB" id="I0Z2L1"/>
<feature type="compositionally biased region" description="Polar residues" evidence="1">
    <location>
        <begin position="63"/>
        <end position="74"/>
    </location>
</feature>
<comment type="caution">
    <text evidence="2">The sequence shown here is derived from an EMBL/GenBank/DDBJ whole genome shotgun (WGS) entry which is preliminary data.</text>
</comment>
<dbReference type="KEGG" id="csl:COCSUDRAFT_65576"/>
<feature type="region of interest" description="Disordered" evidence="1">
    <location>
        <begin position="244"/>
        <end position="327"/>
    </location>
</feature>
<protein>
    <submittedName>
        <fullName evidence="2">Uncharacterized protein</fullName>
    </submittedName>
</protein>
<feature type="region of interest" description="Disordered" evidence="1">
    <location>
        <begin position="171"/>
        <end position="190"/>
    </location>
</feature>
<accession>I0Z2L1</accession>
<reference evidence="2 3" key="1">
    <citation type="journal article" date="2012" name="Genome Biol.">
        <title>The genome of the polar eukaryotic microalga coccomyxa subellipsoidea reveals traits of cold adaptation.</title>
        <authorList>
            <person name="Blanc G."/>
            <person name="Agarkova I."/>
            <person name="Grimwood J."/>
            <person name="Kuo A."/>
            <person name="Brueggeman A."/>
            <person name="Dunigan D."/>
            <person name="Gurnon J."/>
            <person name="Ladunga I."/>
            <person name="Lindquist E."/>
            <person name="Lucas S."/>
            <person name="Pangilinan J."/>
            <person name="Proschold T."/>
            <person name="Salamov A."/>
            <person name="Schmutz J."/>
            <person name="Weeks D."/>
            <person name="Yamada T."/>
            <person name="Claverie J.M."/>
            <person name="Grigoriev I."/>
            <person name="Van Etten J."/>
            <person name="Lomsadze A."/>
            <person name="Borodovsky M."/>
        </authorList>
    </citation>
    <scope>NUCLEOTIDE SEQUENCE [LARGE SCALE GENOMIC DNA]</scope>
    <source>
        <strain evidence="2 3">C-169</strain>
    </source>
</reference>
<dbReference type="RefSeq" id="XP_005649424.1">
    <property type="nucleotide sequence ID" value="XM_005649367.1"/>
</dbReference>
<dbReference type="Proteomes" id="UP000007264">
    <property type="component" value="Unassembled WGS sequence"/>
</dbReference>
<sequence length="479" mass="48848">MATARRHMRAARRASLLGRDRPLWRLAASGCGCRAPRACSHMPTCPPWRVLRRRATLRMPRPGSTSTASSYTRPSRSSNECTCSSSNSSSSSSSSRGSSSQIPCINAAGASWAPLSSGGICFTRTSRCSRNAQMRCRACRGMFGRGCRGGQRSSSRDLTLPSSAACSMLTTSSPAAPASQHQVGGSGQRSRRSAVAAAAVAGGLGGGSLLDHKAVLRGQRWKLPRVRSLGSLPSDDALLAQAATWPERRSTQREGTAPPQPKPATEPAQQEAANAKNKKAAASSASPSDPLPAPQANAHPSGQQSNATAQHPAEAPTGSQAGAPAEDPSAIIGLQTPAKGVAPNAVDPPASDGSASLRGLRIRPLDISPVAAAAAGNSNSTANANNISSNVGGGNSGAADTASPVSHGSLNAFNPFEGGSEFSLSPLRRGGDHRGDNAGAQGSPPAHSAFSPFGLVAELRFTPTPPLEMGAPLETGQPE</sequence>
<dbReference type="GeneID" id="17042881"/>
<dbReference type="EMBL" id="AGSI01000005">
    <property type="protein sequence ID" value="EIE24880.1"/>
    <property type="molecule type" value="Genomic_DNA"/>
</dbReference>
<feature type="region of interest" description="Disordered" evidence="1">
    <location>
        <begin position="410"/>
        <end position="451"/>
    </location>
</feature>
<evidence type="ECO:0000313" key="3">
    <source>
        <dbReference type="Proteomes" id="UP000007264"/>
    </source>
</evidence>
<proteinExistence type="predicted"/>
<feature type="region of interest" description="Disordered" evidence="1">
    <location>
        <begin position="57"/>
        <end position="98"/>
    </location>
</feature>
<feature type="compositionally biased region" description="Polar residues" evidence="1">
    <location>
        <begin position="298"/>
        <end position="309"/>
    </location>
</feature>
<evidence type="ECO:0000313" key="2">
    <source>
        <dbReference type="EMBL" id="EIE24880.1"/>
    </source>
</evidence>
<dbReference type="OrthoDB" id="10663103at2759"/>
<name>I0Z2L1_COCSC</name>
<feature type="compositionally biased region" description="Low complexity" evidence="1">
    <location>
        <begin position="267"/>
        <end position="288"/>
    </location>
</feature>
<gene>
    <name evidence="2" type="ORF">COCSUDRAFT_65576</name>
</gene>
<evidence type="ECO:0000256" key="1">
    <source>
        <dbReference type="SAM" id="MobiDB-lite"/>
    </source>
</evidence>